<accession>A0A1H3Z6R7</accession>
<evidence type="ECO:0000313" key="8">
    <source>
        <dbReference type="Proteomes" id="UP000183469"/>
    </source>
</evidence>
<gene>
    <name evidence="7" type="ORF">SAMN05660648_02306</name>
</gene>
<sequence>MTSNDIPGIKLPQLFIQSPAFCQKPWLLITGGRAPAAAWLQELPPAAKIFAADHGLDTCHAQNIRPDYILGDGDSAAPATWEWGKRLGVPVEEFPTAKDLTDTQLALAKMKSAPAILITGAFGGRFDHLYSLMFSCAQQKVPCIISDEQETIAFVKKDEELTFHFQEHPQAISLLPFTAACTGVTINNVRWPLTNATLTQTFPNAVSNELLPDQSKLTVNIKQGILGIYCHWQ</sequence>
<keyword evidence="2" id="KW-0547">Nucleotide-binding</keyword>
<dbReference type="Pfam" id="PF04263">
    <property type="entry name" value="TPK_catalytic"/>
    <property type="match status" value="1"/>
</dbReference>
<dbReference type="CDD" id="cd07995">
    <property type="entry name" value="TPK"/>
    <property type="match status" value="1"/>
</dbReference>
<dbReference type="InterPro" id="IPR007373">
    <property type="entry name" value="Thiamin_PyroPKinase_B1-bd"/>
</dbReference>
<dbReference type="Pfam" id="PF04265">
    <property type="entry name" value="TPK_B1_binding"/>
    <property type="match status" value="1"/>
</dbReference>
<evidence type="ECO:0000256" key="4">
    <source>
        <dbReference type="ARBA" id="ARBA00022840"/>
    </source>
</evidence>
<dbReference type="InterPro" id="IPR006282">
    <property type="entry name" value="Thi_PPkinase"/>
</dbReference>
<dbReference type="NCBIfam" id="TIGR01378">
    <property type="entry name" value="thi_PPkinase"/>
    <property type="match status" value="1"/>
</dbReference>
<dbReference type="InterPro" id="IPR007371">
    <property type="entry name" value="TPK_catalytic"/>
</dbReference>
<evidence type="ECO:0000256" key="2">
    <source>
        <dbReference type="ARBA" id="ARBA00022741"/>
    </source>
</evidence>
<keyword evidence="4" id="KW-0067">ATP-binding</keyword>
<evidence type="ECO:0000313" key="7">
    <source>
        <dbReference type="EMBL" id="SEA19337.1"/>
    </source>
</evidence>
<dbReference type="InterPro" id="IPR036759">
    <property type="entry name" value="TPK_catalytic_sf"/>
</dbReference>
<dbReference type="InterPro" id="IPR036371">
    <property type="entry name" value="TPK_B1-bd_sf"/>
</dbReference>
<organism evidence="7 8">
    <name type="scientific">Selenomonas ruminantium</name>
    <dbReference type="NCBI Taxonomy" id="971"/>
    <lineage>
        <taxon>Bacteria</taxon>
        <taxon>Bacillati</taxon>
        <taxon>Bacillota</taxon>
        <taxon>Negativicutes</taxon>
        <taxon>Selenomonadales</taxon>
        <taxon>Selenomonadaceae</taxon>
        <taxon>Selenomonas</taxon>
    </lineage>
</organism>
<dbReference type="Proteomes" id="UP000183469">
    <property type="component" value="Unassembled WGS sequence"/>
</dbReference>
<dbReference type="GO" id="GO:0004788">
    <property type="term" value="F:thiamine diphosphokinase activity"/>
    <property type="evidence" value="ECO:0007669"/>
    <property type="project" value="UniProtKB-UniRule"/>
</dbReference>
<dbReference type="PANTHER" id="PTHR41299:SF1">
    <property type="entry name" value="THIAMINE PYROPHOSPHOKINASE"/>
    <property type="match status" value="1"/>
</dbReference>
<dbReference type="GO" id="GO:0009229">
    <property type="term" value="P:thiamine diphosphate biosynthetic process"/>
    <property type="evidence" value="ECO:0007669"/>
    <property type="project" value="InterPro"/>
</dbReference>
<evidence type="ECO:0000256" key="5">
    <source>
        <dbReference type="NCBIfam" id="TIGR01378"/>
    </source>
</evidence>
<dbReference type="GO" id="GO:0005524">
    <property type="term" value="F:ATP binding"/>
    <property type="evidence" value="ECO:0007669"/>
    <property type="project" value="UniProtKB-KW"/>
</dbReference>
<keyword evidence="3 7" id="KW-0418">Kinase</keyword>
<evidence type="ECO:0000256" key="1">
    <source>
        <dbReference type="ARBA" id="ARBA00022679"/>
    </source>
</evidence>
<protein>
    <recommendedName>
        <fullName evidence="5">Thiamine diphosphokinase</fullName>
        <ecNumber evidence="5">2.7.6.2</ecNumber>
    </recommendedName>
</protein>
<dbReference type="PANTHER" id="PTHR41299">
    <property type="entry name" value="THIAMINE PYROPHOSPHOKINASE"/>
    <property type="match status" value="1"/>
</dbReference>
<evidence type="ECO:0000256" key="3">
    <source>
        <dbReference type="ARBA" id="ARBA00022777"/>
    </source>
</evidence>
<proteinExistence type="predicted"/>
<dbReference type="InterPro" id="IPR053149">
    <property type="entry name" value="TPK"/>
</dbReference>
<keyword evidence="1" id="KW-0808">Transferase</keyword>
<dbReference type="EC" id="2.7.6.2" evidence="5"/>
<evidence type="ECO:0000259" key="6">
    <source>
        <dbReference type="SMART" id="SM00983"/>
    </source>
</evidence>
<dbReference type="SUPFAM" id="SSF63862">
    <property type="entry name" value="Thiamin pyrophosphokinase, substrate-binding domain"/>
    <property type="match status" value="1"/>
</dbReference>
<dbReference type="Gene3D" id="3.40.50.10240">
    <property type="entry name" value="Thiamin pyrophosphokinase, catalytic domain"/>
    <property type="match status" value="1"/>
</dbReference>
<dbReference type="EMBL" id="FNQG01000010">
    <property type="protein sequence ID" value="SEA19337.1"/>
    <property type="molecule type" value="Genomic_DNA"/>
</dbReference>
<dbReference type="SMART" id="SM00983">
    <property type="entry name" value="TPK_B1_binding"/>
    <property type="match status" value="1"/>
</dbReference>
<feature type="domain" description="Thiamin pyrophosphokinase thiamin-binding" evidence="6">
    <location>
        <begin position="159"/>
        <end position="226"/>
    </location>
</feature>
<reference evidence="7 8" key="1">
    <citation type="submission" date="2016-10" db="EMBL/GenBank/DDBJ databases">
        <authorList>
            <person name="de Groot N.N."/>
        </authorList>
    </citation>
    <scope>NUCLEOTIDE SEQUENCE [LARGE SCALE GENOMIC DNA]</scope>
    <source>
        <strain evidence="7 8">DSM 2872</strain>
    </source>
</reference>
<dbReference type="GO" id="GO:0006772">
    <property type="term" value="P:thiamine metabolic process"/>
    <property type="evidence" value="ECO:0007669"/>
    <property type="project" value="UniProtKB-UniRule"/>
</dbReference>
<dbReference type="GO" id="GO:0030975">
    <property type="term" value="F:thiamine binding"/>
    <property type="evidence" value="ECO:0007669"/>
    <property type="project" value="InterPro"/>
</dbReference>
<name>A0A1H3Z6R7_SELRU</name>
<dbReference type="GO" id="GO:0016301">
    <property type="term" value="F:kinase activity"/>
    <property type="evidence" value="ECO:0007669"/>
    <property type="project" value="UniProtKB-KW"/>
</dbReference>
<dbReference type="RefSeq" id="WP_074672826.1">
    <property type="nucleotide sequence ID" value="NZ_FNQG01000010.1"/>
</dbReference>
<dbReference type="AlphaFoldDB" id="A0A1H3Z6R7"/>
<dbReference type="SUPFAM" id="SSF63999">
    <property type="entry name" value="Thiamin pyrophosphokinase, catalytic domain"/>
    <property type="match status" value="1"/>
</dbReference>
<dbReference type="OrthoDB" id="1678571at2"/>